<dbReference type="PANTHER" id="PTHR30024:SF47">
    <property type="entry name" value="TAURINE-BINDING PERIPLASMIC PROTEIN"/>
    <property type="match status" value="1"/>
</dbReference>
<dbReference type="InterPro" id="IPR015168">
    <property type="entry name" value="SsuA/THI5"/>
</dbReference>
<feature type="domain" description="SsuA/THI5-like" evidence="5">
    <location>
        <begin position="39"/>
        <end position="247"/>
    </location>
</feature>
<sequence>MQRAAIILILSLLVLGCQSKTPAEPLRPLPLRLAYTMQPDCALVHIAMAKGYFLEEGVLLQPSLFGFGRQALAAVIEGKADLATVAETPFVFAALNGKRISLVASIFTSWQNNGVVARGLTSPPELRGKRIAYTPGTTSEMFLDTFLMAQRIERSEVTLVGLSPQQMPAALAAGEVDAASTWNPAMKEAATGLGAAGRIFYDPYLYTETYVLAGNRSYVTANQDLVQRVLRALLKAEAFASLHPAEARTLVAATLKLSPELLGEFWNASRFRVSLEHSLILLLEEESRWALRRKPVPEAAMPNYLEYIDVRPLQEVKPEAIKINTRR</sequence>
<dbReference type="RefSeq" id="WP_012528885.1">
    <property type="nucleotide sequence ID" value="NC_011146.1"/>
</dbReference>
<keyword evidence="3 4" id="KW-0732">Signal</keyword>
<evidence type="ECO:0000256" key="2">
    <source>
        <dbReference type="ARBA" id="ARBA00010742"/>
    </source>
</evidence>
<evidence type="ECO:0000256" key="4">
    <source>
        <dbReference type="SAM" id="SignalP"/>
    </source>
</evidence>
<dbReference type="KEGG" id="gbm:Gbem_0449"/>
<dbReference type="OrthoDB" id="9802556at2"/>
<dbReference type="SUPFAM" id="SSF53850">
    <property type="entry name" value="Periplasmic binding protein-like II"/>
    <property type="match status" value="1"/>
</dbReference>
<feature type="signal peptide" evidence="4">
    <location>
        <begin position="1"/>
        <end position="23"/>
    </location>
</feature>
<dbReference type="EMBL" id="CP001124">
    <property type="protein sequence ID" value="ACH37478.1"/>
    <property type="molecule type" value="Genomic_DNA"/>
</dbReference>
<dbReference type="HOGENOM" id="CLU_028871_9_0_7"/>
<dbReference type="PROSITE" id="PS51257">
    <property type="entry name" value="PROKAR_LIPOPROTEIN"/>
    <property type="match status" value="1"/>
</dbReference>
<keyword evidence="6" id="KW-0449">Lipoprotein</keyword>
<comment type="subcellular location">
    <subcellularLocation>
        <location evidence="1">Periplasm</location>
    </subcellularLocation>
</comment>
<dbReference type="GO" id="GO:0042597">
    <property type="term" value="C:periplasmic space"/>
    <property type="evidence" value="ECO:0007669"/>
    <property type="project" value="UniProtKB-SubCell"/>
</dbReference>
<evidence type="ECO:0000313" key="7">
    <source>
        <dbReference type="Proteomes" id="UP000008825"/>
    </source>
</evidence>
<dbReference type="PANTHER" id="PTHR30024">
    <property type="entry name" value="ALIPHATIC SULFONATES-BINDING PROTEIN-RELATED"/>
    <property type="match status" value="1"/>
</dbReference>
<name>B5EBK9_CITBB</name>
<evidence type="ECO:0000256" key="3">
    <source>
        <dbReference type="ARBA" id="ARBA00022729"/>
    </source>
</evidence>
<dbReference type="Gene3D" id="3.40.190.10">
    <property type="entry name" value="Periplasmic binding protein-like II"/>
    <property type="match status" value="2"/>
</dbReference>
<dbReference type="CDD" id="cd01008">
    <property type="entry name" value="PBP2_NrtA_SsuA_CpmA_like"/>
    <property type="match status" value="1"/>
</dbReference>
<protein>
    <submittedName>
        <fullName evidence="6">ABC transporter, periplasmic substrate-binding lipoprotein, NMT1/THI5-like domain-containing</fullName>
    </submittedName>
</protein>
<organism evidence="6 7">
    <name type="scientific">Citrifermentans bemidjiense (strain ATCC BAA-1014 / DSM 16622 / JCM 12645 / Bem)</name>
    <name type="common">Geobacter bemidjiensis</name>
    <dbReference type="NCBI Taxonomy" id="404380"/>
    <lineage>
        <taxon>Bacteria</taxon>
        <taxon>Pseudomonadati</taxon>
        <taxon>Thermodesulfobacteriota</taxon>
        <taxon>Desulfuromonadia</taxon>
        <taxon>Geobacterales</taxon>
        <taxon>Geobacteraceae</taxon>
        <taxon>Citrifermentans</taxon>
    </lineage>
</organism>
<keyword evidence="7" id="KW-1185">Reference proteome</keyword>
<proteinExistence type="inferred from homology"/>
<evidence type="ECO:0000313" key="6">
    <source>
        <dbReference type="EMBL" id="ACH37478.1"/>
    </source>
</evidence>
<accession>B5EBK9</accession>
<reference evidence="6 7" key="2">
    <citation type="journal article" date="2010" name="BMC Genomics">
        <title>The genome of Geobacter bemidjiensis, exemplar for the subsurface clade of Geobacter species that predominate in Fe(III)-reducing subsurface environments.</title>
        <authorList>
            <person name="Aklujkar M."/>
            <person name="Young N.D."/>
            <person name="Holmes D."/>
            <person name="Chavan M."/>
            <person name="Risso C."/>
            <person name="Kiss H.E."/>
            <person name="Han C.S."/>
            <person name="Land M.L."/>
            <person name="Lovley D.R."/>
        </authorList>
    </citation>
    <scope>NUCLEOTIDE SEQUENCE [LARGE SCALE GENOMIC DNA]</scope>
    <source>
        <strain evidence="7">ATCC BAA-1014 / DSM 16622 / JCM 12645 / Bem</strain>
    </source>
</reference>
<reference evidence="6 7" key="1">
    <citation type="submission" date="2008-07" db="EMBL/GenBank/DDBJ databases">
        <title>Complete sequence of Geobacter bemidjiensis BEM.</title>
        <authorList>
            <consortium name="US DOE Joint Genome Institute"/>
            <person name="Lucas S."/>
            <person name="Copeland A."/>
            <person name="Lapidus A."/>
            <person name="Glavina del Rio T."/>
            <person name="Dalin E."/>
            <person name="Tice H."/>
            <person name="Bruce D."/>
            <person name="Goodwin L."/>
            <person name="Pitluck S."/>
            <person name="Kiss H."/>
            <person name="Brettin T."/>
            <person name="Detter J.C."/>
            <person name="Han C."/>
            <person name="Kuske C.R."/>
            <person name="Schmutz J."/>
            <person name="Larimer F."/>
            <person name="Land M."/>
            <person name="Hauser L."/>
            <person name="Kyrpides N."/>
            <person name="Lykidis A."/>
            <person name="Lovley D."/>
            <person name="Richardson P."/>
        </authorList>
    </citation>
    <scope>NUCLEOTIDE SEQUENCE [LARGE SCALE GENOMIC DNA]</scope>
    <source>
        <strain evidence="7">ATCC BAA-1014 / DSM 16622 / JCM 12645 / Bem</strain>
    </source>
</reference>
<dbReference type="GO" id="GO:0042918">
    <property type="term" value="P:alkanesulfonate transmembrane transport"/>
    <property type="evidence" value="ECO:0007669"/>
    <property type="project" value="TreeGrafter"/>
</dbReference>
<dbReference type="Pfam" id="PF09084">
    <property type="entry name" value="NMT1"/>
    <property type="match status" value="1"/>
</dbReference>
<gene>
    <name evidence="6" type="ordered locus">Gbem_0449</name>
</gene>
<dbReference type="eggNOG" id="COG0715">
    <property type="taxonomic scope" value="Bacteria"/>
</dbReference>
<dbReference type="STRING" id="404380.Gbem_0449"/>
<comment type="similarity">
    <text evidence="2">Belongs to the bacterial solute-binding protein SsuA/TauA family.</text>
</comment>
<evidence type="ECO:0000259" key="5">
    <source>
        <dbReference type="Pfam" id="PF09084"/>
    </source>
</evidence>
<dbReference type="Proteomes" id="UP000008825">
    <property type="component" value="Chromosome"/>
</dbReference>
<dbReference type="AlphaFoldDB" id="B5EBK9"/>
<feature type="chain" id="PRO_5002829663" evidence="4">
    <location>
        <begin position="24"/>
        <end position="327"/>
    </location>
</feature>
<evidence type="ECO:0000256" key="1">
    <source>
        <dbReference type="ARBA" id="ARBA00004418"/>
    </source>
</evidence>